<evidence type="ECO:0000313" key="2">
    <source>
        <dbReference type="EMBL" id="HIZ34615.1"/>
    </source>
</evidence>
<dbReference type="AlphaFoldDB" id="A0A9D2EC15"/>
<dbReference type="SUPFAM" id="SSF51735">
    <property type="entry name" value="NAD(P)-binding Rossmann-fold domains"/>
    <property type="match status" value="1"/>
</dbReference>
<dbReference type="EMBL" id="DXBY01000049">
    <property type="protein sequence ID" value="HIZ34615.1"/>
    <property type="molecule type" value="Genomic_DNA"/>
</dbReference>
<reference evidence="2" key="1">
    <citation type="journal article" date="2021" name="PeerJ">
        <title>Extensive microbial diversity within the chicken gut microbiome revealed by metagenomics and culture.</title>
        <authorList>
            <person name="Gilroy R."/>
            <person name="Ravi A."/>
            <person name="Getino M."/>
            <person name="Pursley I."/>
            <person name="Horton D.L."/>
            <person name="Alikhan N.F."/>
            <person name="Baker D."/>
            <person name="Gharbi K."/>
            <person name="Hall N."/>
            <person name="Watson M."/>
            <person name="Adriaenssens E.M."/>
            <person name="Foster-Nyarko E."/>
            <person name="Jarju S."/>
            <person name="Secka A."/>
            <person name="Antonio M."/>
            <person name="Oren A."/>
            <person name="Chaudhuri R.R."/>
            <person name="La Ragione R."/>
            <person name="Hildebrand F."/>
            <person name="Pallen M.J."/>
        </authorList>
    </citation>
    <scope>NUCLEOTIDE SEQUENCE</scope>
    <source>
        <strain evidence="2">ChiGjej4B4-7305</strain>
    </source>
</reference>
<dbReference type="Gene3D" id="3.40.50.720">
    <property type="entry name" value="NAD(P)-binding Rossmann-like Domain"/>
    <property type="match status" value="1"/>
</dbReference>
<dbReference type="InterPro" id="IPR051783">
    <property type="entry name" value="NAD(P)-dependent_oxidoreduct"/>
</dbReference>
<dbReference type="GO" id="GO:0005737">
    <property type="term" value="C:cytoplasm"/>
    <property type="evidence" value="ECO:0007669"/>
    <property type="project" value="TreeGrafter"/>
</dbReference>
<accession>A0A9D2EC15</accession>
<reference evidence="2" key="2">
    <citation type="submission" date="2021-04" db="EMBL/GenBank/DDBJ databases">
        <authorList>
            <person name="Gilroy R."/>
        </authorList>
    </citation>
    <scope>NUCLEOTIDE SEQUENCE</scope>
    <source>
        <strain evidence="2">ChiGjej4B4-7305</strain>
    </source>
</reference>
<dbReference type="InterPro" id="IPR001509">
    <property type="entry name" value="Epimerase_deHydtase"/>
</dbReference>
<protein>
    <submittedName>
        <fullName evidence="2">NAD-dependent epimerase/dehydratase family protein</fullName>
    </submittedName>
</protein>
<organism evidence="2 3">
    <name type="scientific">Candidatus Ruania gallistercoris</name>
    <dbReference type="NCBI Taxonomy" id="2838746"/>
    <lineage>
        <taxon>Bacteria</taxon>
        <taxon>Bacillati</taxon>
        <taxon>Actinomycetota</taxon>
        <taxon>Actinomycetes</taxon>
        <taxon>Micrococcales</taxon>
        <taxon>Ruaniaceae</taxon>
        <taxon>Ruania</taxon>
    </lineage>
</organism>
<dbReference type="PANTHER" id="PTHR48079">
    <property type="entry name" value="PROTEIN YEEZ"/>
    <property type="match status" value="1"/>
</dbReference>
<dbReference type="Pfam" id="PF01370">
    <property type="entry name" value="Epimerase"/>
    <property type="match status" value="1"/>
</dbReference>
<gene>
    <name evidence="2" type="ORF">H9815_02465</name>
</gene>
<dbReference type="GO" id="GO:0004029">
    <property type="term" value="F:aldehyde dehydrogenase (NAD+) activity"/>
    <property type="evidence" value="ECO:0007669"/>
    <property type="project" value="TreeGrafter"/>
</dbReference>
<evidence type="ECO:0000313" key="3">
    <source>
        <dbReference type="Proteomes" id="UP000824037"/>
    </source>
</evidence>
<comment type="caution">
    <text evidence="2">The sequence shown here is derived from an EMBL/GenBank/DDBJ whole genome shotgun (WGS) entry which is preliminary data.</text>
</comment>
<evidence type="ECO:0000259" key="1">
    <source>
        <dbReference type="Pfam" id="PF01370"/>
    </source>
</evidence>
<dbReference type="PANTHER" id="PTHR48079:SF6">
    <property type="entry name" value="NAD(P)-BINDING DOMAIN-CONTAINING PROTEIN-RELATED"/>
    <property type="match status" value="1"/>
</dbReference>
<sequence length="315" mass="33849">MSTTYLVTGAGPVGATIATQLAERGDQVRLATRSGSGPEHDRIERIRLDVNNATELERAIQGVRAVFHAIHGSRYRAAAWRAELPGAEQTVMNAAAAAGAVVVFPESLYSYGPVDSPMAEGTPSAATTGKLGVRTELLRARREHAADTVSMVASDFYGPRVRTAMAGERMVTRLLAGQSVQVIGRLDQPHSFTYVPDLAAAMIAAADQPQAWNRVLHAPTAPPVTQRELVRISAEVAGMRVPRILTVPVGVLRVLGVFGGMLREVAETAYMWDGPFVMTSTVTEELLDLQPTPLRDGLAATVDYWREGRPVRSAV</sequence>
<dbReference type="Proteomes" id="UP000824037">
    <property type="component" value="Unassembled WGS sequence"/>
</dbReference>
<proteinExistence type="predicted"/>
<feature type="domain" description="NAD-dependent epimerase/dehydratase" evidence="1">
    <location>
        <begin position="6"/>
        <end position="211"/>
    </location>
</feature>
<dbReference type="InterPro" id="IPR036291">
    <property type="entry name" value="NAD(P)-bd_dom_sf"/>
</dbReference>
<name>A0A9D2EC15_9MICO</name>